<organism evidence="3 4">
    <name type="scientific">Seminavis robusta</name>
    <dbReference type="NCBI Taxonomy" id="568900"/>
    <lineage>
        <taxon>Eukaryota</taxon>
        <taxon>Sar</taxon>
        <taxon>Stramenopiles</taxon>
        <taxon>Ochrophyta</taxon>
        <taxon>Bacillariophyta</taxon>
        <taxon>Bacillariophyceae</taxon>
        <taxon>Bacillariophycidae</taxon>
        <taxon>Naviculales</taxon>
        <taxon>Naviculaceae</taxon>
        <taxon>Seminavis</taxon>
    </lineage>
</organism>
<dbReference type="GO" id="GO:0051787">
    <property type="term" value="F:misfolded protein binding"/>
    <property type="evidence" value="ECO:0007669"/>
    <property type="project" value="TreeGrafter"/>
</dbReference>
<protein>
    <submittedName>
        <fullName evidence="3">Ubiquitin family</fullName>
    </submittedName>
</protein>
<feature type="compositionally biased region" description="Polar residues" evidence="1">
    <location>
        <begin position="759"/>
        <end position="769"/>
    </location>
</feature>
<dbReference type="InterPro" id="IPR016197">
    <property type="entry name" value="Chromo-like_dom_sf"/>
</dbReference>
<dbReference type="Proteomes" id="UP001153069">
    <property type="component" value="Unassembled WGS sequence"/>
</dbReference>
<dbReference type="SUPFAM" id="SSF54160">
    <property type="entry name" value="Chromo domain-like"/>
    <property type="match status" value="1"/>
</dbReference>
<feature type="compositionally biased region" description="Polar residues" evidence="1">
    <location>
        <begin position="390"/>
        <end position="413"/>
    </location>
</feature>
<feature type="region of interest" description="Disordered" evidence="1">
    <location>
        <begin position="595"/>
        <end position="620"/>
    </location>
</feature>
<evidence type="ECO:0000313" key="4">
    <source>
        <dbReference type="Proteomes" id="UP001153069"/>
    </source>
</evidence>
<feature type="compositionally biased region" description="Low complexity" evidence="1">
    <location>
        <begin position="125"/>
        <end position="148"/>
    </location>
</feature>
<feature type="region of interest" description="Disordered" evidence="1">
    <location>
        <begin position="670"/>
        <end position="689"/>
    </location>
</feature>
<dbReference type="PANTHER" id="PTHR15204:SF0">
    <property type="entry name" value="LARGE PROLINE-RICH PROTEIN BAG6"/>
    <property type="match status" value="1"/>
</dbReference>
<accession>A0A9N8HI15</accession>
<keyword evidence="4" id="KW-1185">Reference proteome</keyword>
<feature type="region of interest" description="Disordered" evidence="1">
    <location>
        <begin position="759"/>
        <end position="901"/>
    </location>
</feature>
<feature type="region of interest" description="Disordered" evidence="1">
    <location>
        <begin position="118"/>
        <end position="155"/>
    </location>
</feature>
<dbReference type="GO" id="GO:0031593">
    <property type="term" value="F:polyubiquitin modification-dependent protein binding"/>
    <property type="evidence" value="ECO:0007669"/>
    <property type="project" value="TreeGrafter"/>
</dbReference>
<dbReference type="SMART" id="SM00213">
    <property type="entry name" value="UBQ"/>
    <property type="match status" value="1"/>
</dbReference>
<evidence type="ECO:0000259" key="2">
    <source>
        <dbReference type="PROSITE" id="PS50053"/>
    </source>
</evidence>
<comment type="caution">
    <text evidence="3">The sequence shown here is derived from an EMBL/GenBank/DDBJ whole genome shotgun (WGS) entry which is preliminary data.</text>
</comment>
<feature type="region of interest" description="Disordered" evidence="1">
    <location>
        <begin position="444"/>
        <end position="518"/>
    </location>
</feature>
<feature type="compositionally biased region" description="Low complexity" evidence="1">
    <location>
        <begin position="462"/>
        <end position="474"/>
    </location>
</feature>
<dbReference type="InterPro" id="IPR000626">
    <property type="entry name" value="Ubiquitin-like_dom"/>
</dbReference>
<dbReference type="PROSITE" id="PS50053">
    <property type="entry name" value="UBIQUITIN_2"/>
    <property type="match status" value="1"/>
</dbReference>
<dbReference type="InterPro" id="IPR029071">
    <property type="entry name" value="Ubiquitin-like_domsf"/>
</dbReference>
<feature type="domain" description="Ubiquitin-like" evidence="2">
    <location>
        <begin position="12"/>
        <end position="78"/>
    </location>
</feature>
<feature type="region of interest" description="Disordered" evidence="1">
    <location>
        <begin position="291"/>
        <end position="315"/>
    </location>
</feature>
<feature type="compositionally biased region" description="Low complexity" evidence="1">
    <location>
        <begin position="179"/>
        <end position="193"/>
    </location>
</feature>
<name>A0A9N8HI15_9STRA</name>
<gene>
    <name evidence="3" type="ORF">SEMRO_476_G150620.1</name>
</gene>
<dbReference type="SUPFAM" id="SSF54236">
    <property type="entry name" value="Ubiquitin-like"/>
    <property type="match status" value="1"/>
</dbReference>
<dbReference type="GO" id="GO:0071818">
    <property type="term" value="C:BAT3 complex"/>
    <property type="evidence" value="ECO:0007669"/>
    <property type="project" value="TreeGrafter"/>
</dbReference>
<feature type="compositionally biased region" description="Acidic residues" evidence="1">
    <location>
        <begin position="475"/>
        <end position="497"/>
    </location>
</feature>
<dbReference type="OrthoDB" id="428577at2759"/>
<dbReference type="GO" id="GO:0036503">
    <property type="term" value="P:ERAD pathway"/>
    <property type="evidence" value="ECO:0007669"/>
    <property type="project" value="TreeGrafter"/>
</dbReference>
<feature type="compositionally biased region" description="Polar residues" evidence="1">
    <location>
        <begin position="596"/>
        <end position="616"/>
    </location>
</feature>
<dbReference type="PANTHER" id="PTHR15204">
    <property type="entry name" value="LARGE PROLINE-RICH PROTEIN BAG6"/>
    <property type="match status" value="1"/>
</dbReference>
<feature type="compositionally biased region" description="Low complexity" evidence="1">
    <location>
        <begin position="859"/>
        <end position="890"/>
    </location>
</feature>
<proteinExistence type="predicted"/>
<dbReference type="Gene3D" id="3.10.20.90">
    <property type="entry name" value="Phosphatidylinositol 3-kinase Catalytic Subunit, Chain A, domain 1"/>
    <property type="match status" value="1"/>
</dbReference>
<feature type="compositionally biased region" description="Low complexity" evidence="1">
    <location>
        <begin position="676"/>
        <end position="689"/>
    </location>
</feature>
<dbReference type="AlphaFoldDB" id="A0A9N8HI15"/>
<evidence type="ECO:0000313" key="3">
    <source>
        <dbReference type="EMBL" id="CAB9511258.1"/>
    </source>
</evidence>
<feature type="region of interest" description="Disordered" evidence="1">
    <location>
        <begin position="381"/>
        <end position="414"/>
    </location>
</feature>
<dbReference type="Gene3D" id="2.30.30.140">
    <property type="match status" value="1"/>
</dbReference>
<dbReference type="EMBL" id="CAICTM010000475">
    <property type="protein sequence ID" value="CAB9511258.1"/>
    <property type="molecule type" value="Genomic_DNA"/>
</dbReference>
<evidence type="ECO:0000256" key="1">
    <source>
        <dbReference type="SAM" id="MobiDB-lite"/>
    </source>
</evidence>
<dbReference type="CDD" id="cd20104">
    <property type="entry name" value="MBT_PHF20L1-like"/>
    <property type="match status" value="1"/>
</dbReference>
<sequence length="901" mass="95515">MAAAVGSDETSWSLSVKAIGSTLKECTTGGHDSEAEKNFTVTVSPEDTLHKLYDQIEEITGLKASQQRLIYRGRLIENLEEQNNSEETTARLKVDPDEQPKVKDIVGLGDGHTIHLVKRKETPQSENANNNNSSSTSATTATTTGSSTLDRDESLSGNGTASLLAALIGLGGLDDGDTNDATAATSTGRNRLGWRGGRLGRSRRPHYRLTAEDLQSPDPGTLEPVRQGLMTIHTMLPHAQVSETHDMMSPLDANRRWYRGQWIDVRDTVNQWLEATVVDIMTPDEILPAKEENDQGDAGNIPILEPATDPAVSAGDLDGRRRLLLEPCDEGDSDDEGGELAGFRRRRTNGGVQLLLIHYNGWPHRWDEWVRSDSERIRPFRTRTRHPSMANHSSPTTQSSFNESPSTHIVDTDNTLERPAILPELSRAVAAINDLLSVVAAEESAQLTPDRQDDLPWAMRSNNTTNTTTGTGVLDSDDNDDDELEDLPPLEAEDANEENAAAAELSSSSNTHHNEPRLRRRQLQLLAPLLDRLGRTLIDAAPHVAALANSSPTPDNDTEESISTAEAVVAPAAASEDNPSTLGGLLSLLSRDRNRQTNNASSEENDGASPSNTIQTWPVDPDYVDFATGVVNTTRGEVRSGPRSRTPNDDVAGLLGAYLAAASLGLNAGGGGSSSGVGDADNNNSNNDDASNVLGLGRLLRDRGGNGGGNGGAGIDIHIHAVVTAPGMPPTAIGGVTGGAAGGPGGLGFATLGNATTGTIAGTRNSLSPTRERRGSGANSLLRLRTPASAEEDDDLGLFSDLYSESPEPLDPSGSPDNNTRGGRDDGATVLDNDFLSRLGGTPTRPSTQTSGRGDPHGASPSRHSSASDSSSRRSSTNGASPRRGSMLGRLFRRSRRGSSS</sequence>
<dbReference type="Pfam" id="PF00240">
    <property type="entry name" value="ubiquitin"/>
    <property type="match status" value="1"/>
</dbReference>
<reference evidence="3" key="1">
    <citation type="submission" date="2020-06" db="EMBL/GenBank/DDBJ databases">
        <authorList>
            <consortium name="Plant Systems Biology data submission"/>
        </authorList>
    </citation>
    <scope>NUCLEOTIDE SEQUENCE</scope>
    <source>
        <strain evidence="3">D6</strain>
    </source>
</reference>
<feature type="region of interest" description="Disordered" evidence="1">
    <location>
        <begin position="179"/>
        <end position="206"/>
    </location>
</feature>
<feature type="compositionally biased region" description="Low complexity" evidence="1">
    <location>
        <begin position="498"/>
        <end position="510"/>
    </location>
</feature>
<feature type="compositionally biased region" description="Basic residues" evidence="1">
    <location>
        <begin position="891"/>
        <end position="901"/>
    </location>
</feature>